<feature type="transmembrane region" description="Helical" evidence="1">
    <location>
        <begin position="126"/>
        <end position="149"/>
    </location>
</feature>
<dbReference type="InterPro" id="IPR058247">
    <property type="entry name" value="DUF1453"/>
</dbReference>
<proteinExistence type="predicted"/>
<dbReference type="RefSeq" id="WP_167072750.1">
    <property type="nucleotide sequence ID" value="NZ_JAAOZC010000003.1"/>
</dbReference>
<dbReference type="Pfam" id="PF07301">
    <property type="entry name" value="DUF1453"/>
    <property type="match status" value="1"/>
</dbReference>
<keyword evidence="1" id="KW-0812">Transmembrane</keyword>
<feature type="transmembrane region" description="Helical" evidence="1">
    <location>
        <begin position="102"/>
        <end position="120"/>
    </location>
</feature>
<feature type="transmembrane region" description="Helical" evidence="1">
    <location>
        <begin position="63"/>
        <end position="81"/>
    </location>
</feature>
<accession>A0ABX0TU22</accession>
<keyword evidence="1" id="KW-0472">Membrane</keyword>
<feature type="transmembrane region" description="Helical" evidence="1">
    <location>
        <begin position="38"/>
        <end position="57"/>
    </location>
</feature>
<dbReference type="EMBL" id="JAAOZC010000003">
    <property type="protein sequence ID" value="NIJ07902.1"/>
    <property type="molecule type" value="Genomic_DNA"/>
</dbReference>
<evidence type="ECO:0000256" key="1">
    <source>
        <dbReference type="SAM" id="Phobius"/>
    </source>
</evidence>
<gene>
    <name evidence="2" type="ORF">FHS31_001512</name>
</gene>
<reference evidence="2 3" key="1">
    <citation type="submission" date="2020-03" db="EMBL/GenBank/DDBJ databases">
        <title>Genomic Encyclopedia of Type Strains, Phase III (KMG-III): the genomes of soil and plant-associated and newly described type strains.</title>
        <authorList>
            <person name="Whitman W."/>
        </authorList>
    </citation>
    <scope>NUCLEOTIDE SEQUENCE [LARGE SCALE GENOMIC DNA]</scope>
    <source>
        <strain evidence="2 3">CECT 8804</strain>
    </source>
</reference>
<evidence type="ECO:0000313" key="3">
    <source>
        <dbReference type="Proteomes" id="UP000727456"/>
    </source>
</evidence>
<evidence type="ECO:0000313" key="2">
    <source>
        <dbReference type="EMBL" id="NIJ07902.1"/>
    </source>
</evidence>
<protein>
    <submittedName>
        <fullName evidence="2">CHASE2 domain-containing sensor protein</fullName>
    </submittedName>
</protein>
<comment type="caution">
    <text evidence="2">The sequence shown here is derived from an EMBL/GenBank/DDBJ whole genome shotgun (WGS) entry which is preliminary data.</text>
</comment>
<name>A0ABX0TU22_9SPHN</name>
<dbReference type="Proteomes" id="UP000727456">
    <property type="component" value="Unassembled WGS sequence"/>
</dbReference>
<keyword evidence="1" id="KW-1133">Transmembrane helix</keyword>
<sequence length="166" mass="18076">MHAQQSQTISYIITAIVIGLVMVLRFRRIGRAQRLNLNTLWIVPALLAAVLVFSTFESPPRDALGWLWLAAAAAVGALLGWRRGKLMHIHVDPATGTLNQTVSPAALLFFVLLIIARQGLRYEAAAYGVNMLKITGILMALATGLVSATRVEMYLRAKRILASGVV</sequence>
<feature type="transmembrane region" description="Helical" evidence="1">
    <location>
        <begin position="6"/>
        <end position="26"/>
    </location>
</feature>
<organism evidence="2 3">
    <name type="scientific">Sphingomonas vulcanisoli</name>
    <dbReference type="NCBI Taxonomy" id="1658060"/>
    <lineage>
        <taxon>Bacteria</taxon>
        <taxon>Pseudomonadati</taxon>
        <taxon>Pseudomonadota</taxon>
        <taxon>Alphaproteobacteria</taxon>
        <taxon>Sphingomonadales</taxon>
        <taxon>Sphingomonadaceae</taxon>
        <taxon>Sphingomonas</taxon>
    </lineage>
</organism>
<keyword evidence="3" id="KW-1185">Reference proteome</keyword>